<name>D0GPN1_9FUSO</name>
<evidence type="ECO:0000256" key="2">
    <source>
        <dbReference type="ARBA" id="ARBA00022747"/>
    </source>
</evidence>
<dbReference type="InterPro" id="IPR051212">
    <property type="entry name" value="Type-I_RE_S_subunit"/>
</dbReference>
<evidence type="ECO:0000313" key="5">
    <source>
        <dbReference type="EMBL" id="EEY33976.1"/>
    </source>
</evidence>
<dbReference type="Proteomes" id="UP000004226">
    <property type="component" value="Unassembled WGS sequence"/>
</dbReference>
<keyword evidence="3" id="KW-0238">DNA-binding</keyword>
<dbReference type="AlphaFoldDB" id="D0GPN1"/>
<gene>
    <name evidence="5" type="ORF">HMPREF0554_0065</name>
</gene>
<feature type="domain" description="Type I restriction modification DNA specificity" evidence="4">
    <location>
        <begin position="206"/>
        <end position="374"/>
    </location>
</feature>
<keyword evidence="2" id="KW-0680">Restriction system</keyword>
<dbReference type="PANTHER" id="PTHR43140:SF1">
    <property type="entry name" value="TYPE I RESTRICTION ENZYME ECOKI SPECIFICITY SUBUNIT"/>
    <property type="match status" value="1"/>
</dbReference>
<dbReference type="CDD" id="cd17292">
    <property type="entry name" value="RMtype1_S_LlaA17I_TRD2-CR2_like"/>
    <property type="match status" value="1"/>
</dbReference>
<dbReference type="SUPFAM" id="SSF116734">
    <property type="entry name" value="DNA methylase specificity domain"/>
    <property type="match status" value="2"/>
</dbReference>
<dbReference type="EMBL" id="ADAD01000195">
    <property type="protein sequence ID" value="EEY33976.1"/>
    <property type="molecule type" value="Genomic_DNA"/>
</dbReference>
<dbReference type="GO" id="GO:0003677">
    <property type="term" value="F:DNA binding"/>
    <property type="evidence" value="ECO:0007669"/>
    <property type="project" value="UniProtKB-KW"/>
</dbReference>
<evidence type="ECO:0000259" key="4">
    <source>
        <dbReference type="Pfam" id="PF01420"/>
    </source>
</evidence>
<dbReference type="Pfam" id="PF01420">
    <property type="entry name" value="Methylase_S"/>
    <property type="match status" value="2"/>
</dbReference>
<evidence type="ECO:0000313" key="6">
    <source>
        <dbReference type="Proteomes" id="UP000004226"/>
    </source>
</evidence>
<comment type="similarity">
    <text evidence="1">Belongs to the type-I restriction system S methylase family.</text>
</comment>
<dbReference type="Gene3D" id="3.90.220.20">
    <property type="entry name" value="DNA methylase specificity domains"/>
    <property type="match status" value="2"/>
</dbReference>
<dbReference type="InterPro" id="IPR044946">
    <property type="entry name" value="Restrct_endonuc_typeI_TRD_sf"/>
</dbReference>
<accession>D0GPN1</accession>
<evidence type="ECO:0000256" key="3">
    <source>
        <dbReference type="ARBA" id="ARBA00023125"/>
    </source>
</evidence>
<dbReference type="GO" id="GO:0009307">
    <property type="term" value="P:DNA restriction-modification system"/>
    <property type="evidence" value="ECO:0007669"/>
    <property type="project" value="UniProtKB-KW"/>
</dbReference>
<reference evidence="5 6" key="1">
    <citation type="submission" date="2009-10" db="EMBL/GenBank/DDBJ databases">
        <authorList>
            <person name="Harkins D.M."/>
            <person name="Madupu R."/>
            <person name="Durkin A.S."/>
            <person name="Torralba M."/>
            <person name="Methe B."/>
            <person name="Sutton G.G."/>
            <person name="Strausberg R.L."/>
            <person name="Nelson K.E."/>
        </authorList>
    </citation>
    <scope>NUCLEOTIDE SEQUENCE [LARGE SCALE GENOMIC DNA]</scope>
    <source>
        <strain evidence="5 6">F0264</strain>
    </source>
</reference>
<proteinExistence type="inferred from homology"/>
<organism evidence="5 6">
    <name type="scientific">Pseudoleptotrichia goodfellowii F0264</name>
    <dbReference type="NCBI Taxonomy" id="596323"/>
    <lineage>
        <taxon>Bacteria</taxon>
        <taxon>Fusobacteriati</taxon>
        <taxon>Fusobacteriota</taxon>
        <taxon>Fusobacteriia</taxon>
        <taxon>Fusobacteriales</taxon>
        <taxon>Leptotrichiaceae</taxon>
        <taxon>Pseudoleptotrichia</taxon>
    </lineage>
</organism>
<comment type="caution">
    <text evidence="5">The sequence shown here is derived from an EMBL/GenBank/DDBJ whole genome shotgun (WGS) entry which is preliminary data.</text>
</comment>
<dbReference type="RefSeq" id="WP_006808429.1">
    <property type="nucleotide sequence ID" value="NZ_ADAD01000195.1"/>
</dbReference>
<evidence type="ECO:0000256" key="1">
    <source>
        <dbReference type="ARBA" id="ARBA00010923"/>
    </source>
</evidence>
<protein>
    <submittedName>
        <fullName evidence="5">Type I restriction modification DNA specificity domain protein</fullName>
    </submittedName>
</protein>
<dbReference type="PANTHER" id="PTHR43140">
    <property type="entry name" value="TYPE-1 RESTRICTION ENZYME ECOKI SPECIFICITY PROTEIN"/>
    <property type="match status" value="1"/>
</dbReference>
<sequence length="392" mass="46674">MTKIEELLKNEKVEWKKLGEVIDYEQPTKYIVNSTQYDDKFKTPVLTAGQTFILGYTNEIEGIYKASKEDPVIIFDDFTASNHWVDFEFKVKSSAMKILKPKNQFVNLRYCYHYIKTINFDVTEHKRIWISKYSQLEVPILSLEIQEKIVKILDKFTNYVTELQSELQSRTKQYNYYRDKLLSEQYLNKISEKIDKFEDKEYKLRVTTLGEIGEIKMCKRILKEQTSTKGTVPFYKIGTFGKKADSFISREIFEEYKKKYSYPKKGEVLISASGTIGRTVIFDGEDCYFQDSNIVWLSHNESKVLNKYLYYYYQIVNWNPSSGGTIKRMYNYNLVNMKIFLPPIEIQDKVVKVLDKFQELLKDTKGLLPQEIEQRQKQYKYYREKLLTFDEK</sequence>
<feature type="domain" description="Type I restriction modification DNA specificity" evidence="4">
    <location>
        <begin position="11"/>
        <end position="168"/>
    </location>
</feature>
<keyword evidence="6" id="KW-1185">Reference proteome</keyword>
<dbReference type="eggNOG" id="COG0732">
    <property type="taxonomic scope" value="Bacteria"/>
</dbReference>
<dbReference type="InterPro" id="IPR000055">
    <property type="entry name" value="Restrct_endonuc_typeI_TRD"/>
</dbReference>
<dbReference type="CDD" id="cd17274">
    <property type="entry name" value="RMtype1_S_Eco540ANI-TRD1-CR1_like"/>
    <property type="match status" value="1"/>
</dbReference>